<dbReference type="AlphaFoldDB" id="A0A556V7M1"/>
<name>A0A556V7M1_BAGYA</name>
<accession>A0A556V7M1</accession>
<comment type="caution">
    <text evidence="1">The sequence shown here is derived from an EMBL/GenBank/DDBJ whole genome shotgun (WGS) entry which is preliminary data.</text>
</comment>
<evidence type="ECO:0000313" key="1">
    <source>
        <dbReference type="EMBL" id="TSX99862.1"/>
    </source>
</evidence>
<protein>
    <submittedName>
        <fullName evidence="1">Uncharacterized protein</fullName>
    </submittedName>
</protein>
<evidence type="ECO:0000313" key="2">
    <source>
        <dbReference type="Proteomes" id="UP000319801"/>
    </source>
</evidence>
<dbReference type="EMBL" id="VCAZ01000144">
    <property type="protein sequence ID" value="TSX99862.1"/>
    <property type="molecule type" value="Genomic_DNA"/>
</dbReference>
<keyword evidence="2" id="KW-1185">Reference proteome</keyword>
<dbReference type="Proteomes" id="UP000319801">
    <property type="component" value="Unassembled WGS sequence"/>
</dbReference>
<gene>
    <name evidence="1" type="ORF">Baya_13914</name>
</gene>
<sequence length="80" mass="9165">MGWDPITIWLSRERLLVDEESVVTTCVGKKECEAPRKKDWMLGHMTTIAEEKHKWRLSCLCPSQSDTVLPFVTVESRGMG</sequence>
<reference evidence="1 2" key="1">
    <citation type="journal article" date="2019" name="Genome Biol. Evol.">
        <title>Whole-Genome Sequencing of the Giant Devil Catfish, Bagarius yarrelli.</title>
        <authorList>
            <person name="Jiang W."/>
            <person name="Lv Y."/>
            <person name="Cheng L."/>
            <person name="Yang K."/>
            <person name="Chao B."/>
            <person name="Wang X."/>
            <person name="Li Y."/>
            <person name="Pan X."/>
            <person name="You X."/>
            <person name="Zhang Y."/>
            <person name="Yang J."/>
            <person name="Li J."/>
            <person name="Zhang X."/>
            <person name="Liu S."/>
            <person name="Sun C."/>
            <person name="Yang J."/>
            <person name="Shi Q."/>
        </authorList>
    </citation>
    <scope>NUCLEOTIDE SEQUENCE [LARGE SCALE GENOMIC DNA]</scope>
    <source>
        <strain evidence="1">JWS20170419001</strain>
        <tissue evidence="1">Muscle</tissue>
    </source>
</reference>
<organism evidence="1 2">
    <name type="scientific">Bagarius yarrelli</name>
    <name type="common">Goonch</name>
    <name type="synonym">Bagrus yarrelli</name>
    <dbReference type="NCBI Taxonomy" id="175774"/>
    <lineage>
        <taxon>Eukaryota</taxon>
        <taxon>Metazoa</taxon>
        <taxon>Chordata</taxon>
        <taxon>Craniata</taxon>
        <taxon>Vertebrata</taxon>
        <taxon>Euteleostomi</taxon>
        <taxon>Actinopterygii</taxon>
        <taxon>Neopterygii</taxon>
        <taxon>Teleostei</taxon>
        <taxon>Ostariophysi</taxon>
        <taxon>Siluriformes</taxon>
        <taxon>Sisoridae</taxon>
        <taxon>Sisorinae</taxon>
        <taxon>Bagarius</taxon>
    </lineage>
</organism>
<proteinExistence type="predicted"/>